<geneLocation type="plasmid" evidence="1">
    <name>pTA1</name>
</geneLocation>
<dbReference type="RefSeq" id="WP_011617990.1">
    <property type="nucleotide sequence ID" value="NC_008318.1"/>
</dbReference>
<evidence type="ECO:0000313" key="1">
    <source>
        <dbReference type="EMBL" id="BAF30832.1"/>
    </source>
</evidence>
<accession>Q0KKX8</accession>
<dbReference type="AlphaFoldDB" id="Q0KKX8"/>
<organism evidence="1">
    <name type="scientific">Thermoplasma acidophilum</name>
    <dbReference type="NCBI Taxonomy" id="2303"/>
    <lineage>
        <taxon>Archaea</taxon>
        <taxon>Methanobacteriati</taxon>
        <taxon>Thermoplasmatota</taxon>
        <taxon>Thermoplasmata</taxon>
        <taxon>Thermoplasmatales</taxon>
        <taxon>Thermoplasmataceae</taxon>
        <taxon>Thermoplasma</taxon>
    </lineage>
</organism>
<keyword evidence="1" id="KW-0614">Plasmid</keyword>
<protein>
    <submittedName>
        <fullName evidence="1">Uncharacterized protein</fullName>
    </submittedName>
</protein>
<sequence>MPLYYKNPHQKEIDGPLIFSPTIITKSNKKNTFNKSMPYQGMKQTINPEEILHLARIGEIGTIDSYKGQPLIVNPLNDRPISIQYDPHTDSFFATIGSRNIYLTDKQASRLIRDLTKYLDQITKI</sequence>
<proteinExistence type="predicted"/>
<name>Q0KKX8_THEAI</name>
<reference evidence="1" key="1">
    <citation type="journal article" date="2006" name="Extremophiles">
        <title>Structural analysis of the plasmid pTA1 isolated from the thermoacidophilic archaeon Thermoplasma acidophilum.</title>
        <authorList>
            <person name="Yamashiro K."/>
            <person name="Yokobori S."/>
            <person name="Oshima T."/>
            <person name="Yamgishi A."/>
        </authorList>
    </citation>
    <scope>NUCLEOTIDE SEQUENCE</scope>
    <source>
        <strain evidence="1">H0-122</strain>
        <plasmid evidence="1">pTA1</plasmid>
    </source>
</reference>
<dbReference type="EMBL" id="AB190359">
    <property type="protein sequence ID" value="BAF30832.1"/>
    <property type="molecule type" value="Genomic_DNA"/>
</dbReference>